<comment type="function">
    <text evidence="10">Channel that opens in response to stretch forces in the membrane lipid bilayer. May participate in the regulation of osmotic pressure changes within the cell.</text>
</comment>
<dbReference type="HAMAP" id="MF_00115">
    <property type="entry name" value="MscL"/>
    <property type="match status" value="1"/>
</dbReference>
<evidence type="ECO:0000313" key="13">
    <source>
        <dbReference type="Proteomes" id="UP000295560"/>
    </source>
</evidence>
<dbReference type="SUPFAM" id="SSF81330">
    <property type="entry name" value="Gated mechanosensitive channel"/>
    <property type="match status" value="1"/>
</dbReference>
<comment type="subcellular location">
    <subcellularLocation>
        <location evidence="1 10">Cell membrane</location>
        <topology evidence="1 10">Multi-pass membrane protein</topology>
    </subcellularLocation>
</comment>
<evidence type="ECO:0000256" key="8">
    <source>
        <dbReference type="ARBA" id="ARBA00023136"/>
    </source>
</evidence>
<gene>
    <name evidence="10" type="primary">mscL</name>
    <name evidence="12" type="ORF">EV378_3126</name>
</gene>
<evidence type="ECO:0000256" key="6">
    <source>
        <dbReference type="ARBA" id="ARBA00022989"/>
    </source>
</evidence>
<dbReference type="NCBIfam" id="TIGR00220">
    <property type="entry name" value="mscL"/>
    <property type="match status" value="1"/>
</dbReference>
<evidence type="ECO:0000256" key="9">
    <source>
        <dbReference type="ARBA" id="ARBA00023303"/>
    </source>
</evidence>
<feature type="transmembrane region" description="Helical" evidence="10">
    <location>
        <begin position="12"/>
        <end position="34"/>
    </location>
</feature>
<evidence type="ECO:0000256" key="11">
    <source>
        <dbReference type="SAM" id="MobiDB-lite"/>
    </source>
</evidence>
<accession>A0A4R1I405</accession>
<keyword evidence="5 10" id="KW-0812">Transmembrane</keyword>
<dbReference type="Proteomes" id="UP000295560">
    <property type="component" value="Unassembled WGS sequence"/>
</dbReference>
<comment type="similarity">
    <text evidence="2 10">Belongs to the MscL family.</text>
</comment>
<keyword evidence="4 10" id="KW-1003">Cell membrane</keyword>
<name>A0A4R1I405_PSEEN</name>
<dbReference type="PANTHER" id="PTHR30266:SF2">
    <property type="entry name" value="LARGE-CONDUCTANCE MECHANOSENSITIVE CHANNEL"/>
    <property type="match status" value="1"/>
</dbReference>
<keyword evidence="13" id="KW-1185">Reference proteome</keyword>
<dbReference type="AlphaFoldDB" id="A0A4R1I405"/>
<evidence type="ECO:0000256" key="4">
    <source>
        <dbReference type="ARBA" id="ARBA00022475"/>
    </source>
</evidence>
<evidence type="ECO:0000256" key="10">
    <source>
        <dbReference type="HAMAP-Rule" id="MF_00115"/>
    </source>
</evidence>
<sequence length="224" mass="24571">MLKGFKDFLLRGNVVDLAVAVVIGAAFTAVVTSFTKSFLEPLLRLFSGGENAIPPGTIPLTDEVQLDYASFLNAIITFLITAAVIYFLVVFPMKWLQERRRRGEEDGPAESTDVELLTQIRDLLLAQEERAERLDALNVGAGTAGVGGPSASGRTAHLPPQPSNGYEPYPDSPYPEHTRQYEPAPRQDPATRQHATRPQPRPAGVAVDGVRPPPRRRRHADPRN</sequence>
<evidence type="ECO:0000313" key="12">
    <source>
        <dbReference type="EMBL" id="TCK27259.1"/>
    </source>
</evidence>
<reference evidence="12 13" key="1">
    <citation type="submission" date="2019-03" db="EMBL/GenBank/DDBJ databases">
        <title>Sequencing the genomes of 1000 actinobacteria strains.</title>
        <authorList>
            <person name="Klenk H.-P."/>
        </authorList>
    </citation>
    <scope>NUCLEOTIDE SEQUENCE [LARGE SCALE GENOMIC DNA]</scope>
    <source>
        <strain evidence="12 13">DSM 44969</strain>
    </source>
</reference>
<evidence type="ECO:0000256" key="5">
    <source>
        <dbReference type="ARBA" id="ARBA00022692"/>
    </source>
</evidence>
<evidence type="ECO:0000256" key="2">
    <source>
        <dbReference type="ARBA" id="ARBA00007254"/>
    </source>
</evidence>
<dbReference type="Gene3D" id="1.10.1200.120">
    <property type="entry name" value="Large-conductance mechanosensitive channel, MscL, domain 1"/>
    <property type="match status" value="1"/>
</dbReference>
<protein>
    <recommendedName>
        <fullName evidence="10">Large-conductance mechanosensitive channel</fullName>
    </recommendedName>
</protein>
<dbReference type="InterPro" id="IPR036019">
    <property type="entry name" value="MscL_channel"/>
</dbReference>
<keyword evidence="9 10" id="KW-0407">Ion channel</keyword>
<dbReference type="OrthoDB" id="9810350at2"/>
<dbReference type="PROSITE" id="PS01327">
    <property type="entry name" value="MSCL"/>
    <property type="match status" value="1"/>
</dbReference>
<comment type="subunit">
    <text evidence="10">Homopentamer.</text>
</comment>
<feature type="transmembrane region" description="Helical" evidence="10">
    <location>
        <begin position="68"/>
        <end position="91"/>
    </location>
</feature>
<dbReference type="GO" id="GO:0008381">
    <property type="term" value="F:mechanosensitive monoatomic ion channel activity"/>
    <property type="evidence" value="ECO:0007669"/>
    <property type="project" value="UniProtKB-UniRule"/>
</dbReference>
<keyword evidence="6 10" id="KW-1133">Transmembrane helix</keyword>
<comment type="caution">
    <text evidence="12">The sequence shown here is derived from an EMBL/GenBank/DDBJ whole genome shotgun (WGS) entry which is preliminary data.</text>
</comment>
<keyword evidence="7 10" id="KW-0406">Ion transport</keyword>
<dbReference type="GO" id="GO:0005886">
    <property type="term" value="C:plasma membrane"/>
    <property type="evidence" value="ECO:0007669"/>
    <property type="project" value="UniProtKB-SubCell"/>
</dbReference>
<dbReference type="Pfam" id="PF01741">
    <property type="entry name" value="MscL"/>
    <property type="match status" value="1"/>
</dbReference>
<keyword evidence="8 10" id="KW-0472">Membrane</keyword>
<evidence type="ECO:0000256" key="3">
    <source>
        <dbReference type="ARBA" id="ARBA00022448"/>
    </source>
</evidence>
<organism evidence="12 13">
    <name type="scientific">Pseudonocardia endophytica</name>
    <dbReference type="NCBI Taxonomy" id="401976"/>
    <lineage>
        <taxon>Bacteria</taxon>
        <taxon>Bacillati</taxon>
        <taxon>Actinomycetota</taxon>
        <taxon>Actinomycetes</taxon>
        <taxon>Pseudonocardiales</taxon>
        <taxon>Pseudonocardiaceae</taxon>
        <taxon>Pseudonocardia</taxon>
    </lineage>
</organism>
<dbReference type="InterPro" id="IPR037673">
    <property type="entry name" value="MSC/AndL"/>
</dbReference>
<dbReference type="PANTHER" id="PTHR30266">
    <property type="entry name" value="MECHANOSENSITIVE CHANNEL MSCL"/>
    <property type="match status" value="1"/>
</dbReference>
<keyword evidence="3 10" id="KW-0813">Transport</keyword>
<proteinExistence type="inferred from homology"/>
<evidence type="ECO:0000256" key="7">
    <source>
        <dbReference type="ARBA" id="ARBA00023065"/>
    </source>
</evidence>
<evidence type="ECO:0000256" key="1">
    <source>
        <dbReference type="ARBA" id="ARBA00004651"/>
    </source>
</evidence>
<dbReference type="InterPro" id="IPR001185">
    <property type="entry name" value="MS_channel"/>
</dbReference>
<feature type="compositionally biased region" description="Basic residues" evidence="11">
    <location>
        <begin position="213"/>
        <end position="224"/>
    </location>
</feature>
<feature type="region of interest" description="Disordered" evidence="11">
    <location>
        <begin position="145"/>
        <end position="224"/>
    </location>
</feature>
<dbReference type="InterPro" id="IPR019823">
    <property type="entry name" value="Mechanosensitive_channel_CS"/>
</dbReference>
<dbReference type="EMBL" id="SMFZ01000001">
    <property type="protein sequence ID" value="TCK27259.1"/>
    <property type="molecule type" value="Genomic_DNA"/>
</dbReference>